<dbReference type="PROSITE" id="PS00409">
    <property type="entry name" value="PROKAR_NTER_METHYL"/>
    <property type="match status" value="1"/>
</dbReference>
<keyword evidence="3" id="KW-1185">Reference proteome</keyword>
<dbReference type="Proteomes" id="UP000009234">
    <property type="component" value="Chromosome"/>
</dbReference>
<dbReference type="HOGENOM" id="CLU_1666597_0_0_9"/>
<protein>
    <submittedName>
        <fullName evidence="2">N-terminal methylation protein</fullName>
    </submittedName>
</protein>
<dbReference type="Pfam" id="PF07963">
    <property type="entry name" value="N_methyl"/>
    <property type="match status" value="1"/>
</dbReference>
<evidence type="ECO:0000313" key="3">
    <source>
        <dbReference type="Proteomes" id="UP000009234"/>
    </source>
</evidence>
<evidence type="ECO:0000313" key="2">
    <source>
        <dbReference type="EMBL" id="AEG61315.1"/>
    </source>
</evidence>
<dbReference type="STRING" id="696281.Desru_3104"/>
<dbReference type="Gene3D" id="3.30.700.10">
    <property type="entry name" value="Glycoprotein, Type 4 Pilin"/>
    <property type="match status" value="1"/>
</dbReference>
<gene>
    <name evidence="2" type="ordered locus">Desru_3104</name>
</gene>
<feature type="transmembrane region" description="Helical" evidence="1">
    <location>
        <begin position="12"/>
        <end position="32"/>
    </location>
</feature>
<dbReference type="NCBIfam" id="TIGR02532">
    <property type="entry name" value="IV_pilin_GFxxxE"/>
    <property type="match status" value="1"/>
</dbReference>
<proteinExistence type="predicted"/>
<reference evidence="3" key="1">
    <citation type="submission" date="2011-05" db="EMBL/GenBank/DDBJ databases">
        <title>Complete sequence of Desulfotomaculum ruminis DSM 2154.</title>
        <authorList>
            <person name="Lucas S."/>
            <person name="Copeland A."/>
            <person name="Lapidus A."/>
            <person name="Cheng J.-F."/>
            <person name="Goodwin L."/>
            <person name="Pitluck S."/>
            <person name="Lu M."/>
            <person name="Detter J.C."/>
            <person name="Han C."/>
            <person name="Tapia R."/>
            <person name="Land M."/>
            <person name="Hauser L."/>
            <person name="Kyrpides N."/>
            <person name="Ivanova N."/>
            <person name="Mikhailova N."/>
            <person name="Pagani I."/>
            <person name="Stams A.J.M."/>
            <person name="Plugge C.M."/>
            <person name="Muyzer G."/>
            <person name="Kuever J."/>
            <person name="Parshina S.N."/>
            <person name="Ivanova A.E."/>
            <person name="Nazina T.N."/>
            <person name="Brambilla E."/>
            <person name="Spring S."/>
            <person name="Klenk H.-P."/>
            <person name="Woyke T."/>
        </authorList>
    </citation>
    <scope>NUCLEOTIDE SEQUENCE [LARGE SCALE GENOMIC DNA]</scope>
    <source>
        <strain evidence="3">ATCC 23193 / DSM 2154 / NCIB 8452 / DL</strain>
    </source>
</reference>
<dbReference type="eggNOG" id="COG4970">
    <property type="taxonomic scope" value="Bacteria"/>
</dbReference>
<organism evidence="2 3">
    <name type="scientific">Desulforamulus ruminis (strain ATCC 23193 / DSM 2154 / NCIMB 8452 / DL)</name>
    <name type="common">Desulfotomaculum ruminis</name>
    <dbReference type="NCBI Taxonomy" id="696281"/>
    <lineage>
        <taxon>Bacteria</taxon>
        <taxon>Bacillati</taxon>
        <taxon>Bacillota</taxon>
        <taxon>Clostridia</taxon>
        <taxon>Eubacteriales</taxon>
        <taxon>Peptococcaceae</taxon>
        <taxon>Desulforamulus</taxon>
    </lineage>
</organism>
<keyword evidence="1" id="KW-1133">Transmembrane helix</keyword>
<dbReference type="InterPro" id="IPR045584">
    <property type="entry name" value="Pilin-like"/>
</dbReference>
<sequence>MKISSRGGFTLVEMIIVLGIIGILLAVTLPSLQREIGAYRHERAARQMVADIKLLQQKALLESSAYYLINLYAADQGDFYQLKDTKKNTILKTVRLPPNVQFLQRSGLSLPIGAGGSINSGAGLTIGIQQKELNKKYYVVISRVSRVRLSEVKPDENE</sequence>
<dbReference type="EMBL" id="CP002780">
    <property type="protein sequence ID" value="AEG61315.1"/>
    <property type="molecule type" value="Genomic_DNA"/>
</dbReference>
<evidence type="ECO:0000256" key="1">
    <source>
        <dbReference type="SAM" id="Phobius"/>
    </source>
</evidence>
<dbReference type="RefSeq" id="WP_013843066.1">
    <property type="nucleotide sequence ID" value="NC_015589.1"/>
</dbReference>
<dbReference type="AlphaFoldDB" id="F6DUD0"/>
<dbReference type="SUPFAM" id="SSF54523">
    <property type="entry name" value="Pili subunits"/>
    <property type="match status" value="1"/>
</dbReference>
<accession>F6DUD0</accession>
<reference evidence="2 3" key="2">
    <citation type="journal article" date="2012" name="Stand. Genomic Sci.">
        <title>Complete genome sequence of the sulfate-reducing firmicute Desulfotomaculum ruminis type strain (DL(T)).</title>
        <authorList>
            <person name="Spring S."/>
            <person name="Visser M."/>
            <person name="Lu M."/>
            <person name="Copeland A."/>
            <person name="Lapidus A."/>
            <person name="Lucas S."/>
            <person name="Cheng J.F."/>
            <person name="Han C."/>
            <person name="Tapia R."/>
            <person name="Goodwin L.A."/>
            <person name="Pitluck S."/>
            <person name="Ivanova N."/>
            <person name="Land M."/>
            <person name="Hauser L."/>
            <person name="Larimer F."/>
            <person name="Rohde M."/>
            <person name="Goker M."/>
            <person name="Detter J.C."/>
            <person name="Kyrpides N.C."/>
            <person name="Woyke T."/>
            <person name="Schaap P.J."/>
            <person name="Plugge C.M."/>
            <person name="Muyzer G."/>
            <person name="Kuever J."/>
            <person name="Pereira I.A."/>
            <person name="Parshina S.N."/>
            <person name="Bernier-Latmani R."/>
            <person name="Stams A.J."/>
            <person name="Klenk H.P."/>
        </authorList>
    </citation>
    <scope>NUCLEOTIDE SEQUENCE [LARGE SCALE GENOMIC DNA]</scope>
    <source>
        <strain evidence="3">ATCC 23193 / DSM 2154 / NCIB 8452 / DL</strain>
    </source>
</reference>
<keyword evidence="1" id="KW-0812">Transmembrane</keyword>
<keyword evidence="1" id="KW-0472">Membrane</keyword>
<dbReference type="InterPro" id="IPR012902">
    <property type="entry name" value="N_methyl_site"/>
</dbReference>
<name>F6DUD0_DESRL</name>
<dbReference type="KEGG" id="dru:Desru_3104"/>